<proteinExistence type="predicted"/>
<organism evidence="1 2">
    <name type="scientific">Dreissena polymorpha</name>
    <name type="common">Zebra mussel</name>
    <name type="synonym">Mytilus polymorpha</name>
    <dbReference type="NCBI Taxonomy" id="45954"/>
    <lineage>
        <taxon>Eukaryota</taxon>
        <taxon>Metazoa</taxon>
        <taxon>Spiralia</taxon>
        <taxon>Lophotrochozoa</taxon>
        <taxon>Mollusca</taxon>
        <taxon>Bivalvia</taxon>
        <taxon>Autobranchia</taxon>
        <taxon>Heteroconchia</taxon>
        <taxon>Euheterodonta</taxon>
        <taxon>Imparidentia</taxon>
        <taxon>Neoheterodontei</taxon>
        <taxon>Myida</taxon>
        <taxon>Dreissenoidea</taxon>
        <taxon>Dreissenidae</taxon>
        <taxon>Dreissena</taxon>
    </lineage>
</organism>
<reference evidence="1" key="1">
    <citation type="journal article" date="2019" name="bioRxiv">
        <title>The Genome of the Zebra Mussel, Dreissena polymorpha: A Resource for Invasive Species Research.</title>
        <authorList>
            <person name="McCartney M.A."/>
            <person name="Auch B."/>
            <person name="Kono T."/>
            <person name="Mallez S."/>
            <person name="Zhang Y."/>
            <person name="Obille A."/>
            <person name="Becker A."/>
            <person name="Abrahante J.E."/>
            <person name="Garbe J."/>
            <person name="Badalamenti J.P."/>
            <person name="Herman A."/>
            <person name="Mangelson H."/>
            <person name="Liachko I."/>
            <person name="Sullivan S."/>
            <person name="Sone E.D."/>
            <person name="Koren S."/>
            <person name="Silverstein K.A.T."/>
            <person name="Beckman K.B."/>
            <person name="Gohl D.M."/>
        </authorList>
    </citation>
    <scope>NUCLEOTIDE SEQUENCE</scope>
    <source>
        <strain evidence="1">Duluth1</strain>
        <tissue evidence="1">Whole animal</tissue>
    </source>
</reference>
<evidence type="ECO:0000313" key="1">
    <source>
        <dbReference type="EMBL" id="KAH3797090.1"/>
    </source>
</evidence>
<name>A0A9D4J3J5_DREPO</name>
<sequence length="55" mass="6206">MVSGRYIACKLNTSGQRQTWGKEEDGEIVEGGIMKIVGYYARRDCSPLRTSPFHL</sequence>
<protein>
    <submittedName>
        <fullName evidence="1">Uncharacterized protein</fullName>
    </submittedName>
</protein>
<comment type="caution">
    <text evidence="1">The sequence shown here is derived from an EMBL/GenBank/DDBJ whole genome shotgun (WGS) entry which is preliminary data.</text>
</comment>
<dbReference type="EMBL" id="JAIWYP010000007">
    <property type="protein sequence ID" value="KAH3797090.1"/>
    <property type="molecule type" value="Genomic_DNA"/>
</dbReference>
<reference evidence="1" key="2">
    <citation type="submission" date="2020-11" db="EMBL/GenBank/DDBJ databases">
        <authorList>
            <person name="McCartney M.A."/>
            <person name="Auch B."/>
            <person name="Kono T."/>
            <person name="Mallez S."/>
            <person name="Becker A."/>
            <person name="Gohl D.M."/>
            <person name="Silverstein K.A.T."/>
            <person name="Koren S."/>
            <person name="Bechman K.B."/>
            <person name="Herman A."/>
            <person name="Abrahante J.E."/>
            <person name="Garbe J."/>
        </authorList>
    </citation>
    <scope>NUCLEOTIDE SEQUENCE</scope>
    <source>
        <strain evidence="1">Duluth1</strain>
        <tissue evidence="1">Whole animal</tissue>
    </source>
</reference>
<dbReference type="Proteomes" id="UP000828390">
    <property type="component" value="Unassembled WGS sequence"/>
</dbReference>
<dbReference type="AlphaFoldDB" id="A0A9D4J3J5"/>
<keyword evidence="2" id="KW-1185">Reference proteome</keyword>
<evidence type="ECO:0000313" key="2">
    <source>
        <dbReference type="Proteomes" id="UP000828390"/>
    </source>
</evidence>
<accession>A0A9D4J3J5</accession>
<gene>
    <name evidence="1" type="ORF">DPMN_150665</name>
</gene>